<protein>
    <recommendedName>
        <fullName evidence="2">Bacteriophage lambda, Stf, side tail fibre-repeat-2</fullName>
    </recommendedName>
</protein>
<accession>A0A6J5T2G8</accession>
<reference evidence="1" key="1">
    <citation type="submission" date="2020-05" db="EMBL/GenBank/DDBJ databases">
        <authorList>
            <person name="Chiriac C."/>
            <person name="Salcher M."/>
            <person name="Ghai R."/>
            <person name="Kavagutti S V."/>
        </authorList>
    </citation>
    <scope>NUCLEOTIDE SEQUENCE</scope>
</reference>
<sequence length="284" mass="28583">MTNPTSNFGWVMPTSTDLVTDLPADFATFGQGVDTSLADLKGGTTGQILSKTTNTDMDFTWVTNDVGDITAVTAGTGLTGGGTTGAVSLALDSAAVIAPTIVDAKGDVITATADNTPARLAVGTNGQVLTADSTAPTGLKWAAISAGKVLQVVEGSTTTATTNSTSTYADTTLTATITPSATTSKILVIVTHTTNSKSATNSGSSMLMQLLRGATQIATAHGGYTGTALFLVWGSINMSILDNPATTSATTYKTQFQNAGAAADGVTVQANSDRSSILLIEIGA</sequence>
<evidence type="ECO:0008006" key="2">
    <source>
        <dbReference type="Google" id="ProtNLM"/>
    </source>
</evidence>
<gene>
    <name evidence="1" type="ORF">UFOVP1650_15</name>
</gene>
<proteinExistence type="predicted"/>
<organism evidence="1">
    <name type="scientific">uncultured Caudovirales phage</name>
    <dbReference type="NCBI Taxonomy" id="2100421"/>
    <lineage>
        <taxon>Viruses</taxon>
        <taxon>Duplodnaviria</taxon>
        <taxon>Heunggongvirae</taxon>
        <taxon>Uroviricota</taxon>
        <taxon>Caudoviricetes</taxon>
        <taxon>Peduoviridae</taxon>
        <taxon>Maltschvirus</taxon>
        <taxon>Maltschvirus maltsch</taxon>
    </lineage>
</organism>
<dbReference type="EMBL" id="LR797517">
    <property type="protein sequence ID" value="CAB4221963.1"/>
    <property type="molecule type" value="Genomic_DNA"/>
</dbReference>
<name>A0A6J5T2G8_9CAUD</name>
<evidence type="ECO:0000313" key="1">
    <source>
        <dbReference type="EMBL" id="CAB4221963.1"/>
    </source>
</evidence>